<sequence>MNIYTKLTTLLEEAKEHSFQLNTSETITVLDALKHISENKKILDKAIYHALVLKQQSPKVKNLTRRETQIFNLVGNGFRSKEIALMLSISQATVCTHRKNIIKKLNITGSRQLQSLAYKYTENKAINPLPTKNTQ</sequence>
<dbReference type="AlphaFoldDB" id="A0A3E1QCV6"/>
<dbReference type="PROSITE" id="PS50043">
    <property type="entry name" value="HTH_LUXR_2"/>
    <property type="match status" value="1"/>
</dbReference>
<comment type="caution">
    <text evidence="5">The sequence shown here is derived from an EMBL/GenBank/DDBJ whole genome shotgun (WGS) entry which is preliminary data.</text>
</comment>
<dbReference type="Proteomes" id="UP000261082">
    <property type="component" value="Unassembled WGS sequence"/>
</dbReference>
<evidence type="ECO:0000256" key="2">
    <source>
        <dbReference type="ARBA" id="ARBA00023125"/>
    </source>
</evidence>
<keyword evidence="6" id="KW-1185">Reference proteome</keyword>
<dbReference type="PRINTS" id="PR00038">
    <property type="entry name" value="HTHLUXR"/>
</dbReference>
<keyword evidence="3" id="KW-0804">Transcription</keyword>
<evidence type="ECO:0000313" key="6">
    <source>
        <dbReference type="Proteomes" id="UP000261082"/>
    </source>
</evidence>
<accession>A0A3E1QCV6</accession>
<name>A0A3E1QCV6_9FLAO</name>
<dbReference type="PANTHER" id="PTHR44688:SF16">
    <property type="entry name" value="DNA-BINDING TRANSCRIPTIONAL ACTIVATOR DEVR_DOSR"/>
    <property type="match status" value="1"/>
</dbReference>
<dbReference type="RefSeq" id="WP_117159049.1">
    <property type="nucleotide sequence ID" value="NZ_QVID01000001.1"/>
</dbReference>
<dbReference type="EMBL" id="QVID01000001">
    <property type="protein sequence ID" value="RFN59989.1"/>
    <property type="molecule type" value="Genomic_DNA"/>
</dbReference>
<proteinExistence type="predicted"/>
<keyword evidence="2" id="KW-0238">DNA-binding</keyword>
<evidence type="ECO:0000256" key="1">
    <source>
        <dbReference type="ARBA" id="ARBA00023015"/>
    </source>
</evidence>
<feature type="domain" description="HTH luxR-type" evidence="4">
    <location>
        <begin position="54"/>
        <end position="121"/>
    </location>
</feature>
<dbReference type="CDD" id="cd06170">
    <property type="entry name" value="LuxR_C_like"/>
    <property type="match status" value="1"/>
</dbReference>
<dbReference type="Pfam" id="PF00196">
    <property type="entry name" value="GerE"/>
    <property type="match status" value="1"/>
</dbReference>
<reference evidence="5 6" key="1">
    <citation type="journal article" date="2007" name="Int. J. Syst. Evol. Microbiol.">
        <title>Marixanthomonas ophiurae gen. nov., sp. nov., a marine bacterium of the family Flavobacteriaceae isolated from a deep-sea brittle star.</title>
        <authorList>
            <person name="Romanenko L.A."/>
            <person name="Uchino M."/>
            <person name="Frolova G.M."/>
            <person name="Mikhailov V.V."/>
        </authorList>
    </citation>
    <scope>NUCLEOTIDE SEQUENCE [LARGE SCALE GENOMIC DNA]</scope>
    <source>
        <strain evidence="5 6">KMM 3046</strain>
    </source>
</reference>
<dbReference type="GO" id="GO:0006355">
    <property type="term" value="P:regulation of DNA-templated transcription"/>
    <property type="evidence" value="ECO:0007669"/>
    <property type="project" value="InterPro"/>
</dbReference>
<dbReference type="GO" id="GO:0003677">
    <property type="term" value="F:DNA binding"/>
    <property type="evidence" value="ECO:0007669"/>
    <property type="project" value="UniProtKB-KW"/>
</dbReference>
<dbReference type="PROSITE" id="PS00622">
    <property type="entry name" value="HTH_LUXR_1"/>
    <property type="match status" value="1"/>
</dbReference>
<protein>
    <recommendedName>
        <fullName evidence="4">HTH luxR-type domain-containing protein</fullName>
    </recommendedName>
</protein>
<keyword evidence="1" id="KW-0805">Transcription regulation</keyword>
<dbReference type="InterPro" id="IPR016032">
    <property type="entry name" value="Sig_transdc_resp-reg_C-effctor"/>
</dbReference>
<dbReference type="InterPro" id="IPR036388">
    <property type="entry name" value="WH-like_DNA-bd_sf"/>
</dbReference>
<dbReference type="OrthoDB" id="965844at2"/>
<dbReference type="Gene3D" id="1.10.10.10">
    <property type="entry name" value="Winged helix-like DNA-binding domain superfamily/Winged helix DNA-binding domain"/>
    <property type="match status" value="1"/>
</dbReference>
<dbReference type="SUPFAM" id="SSF46894">
    <property type="entry name" value="C-terminal effector domain of the bipartite response regulators"/>
    <property type="match status" value="1"/>
</dbReference>
<gene>
    <name evidence="5" type="ORF">DZ858_08055</name>
</gene>
<evidence type="ECO:0000256" key="3">
    <source>
        <dbReference type="ARBA" id="ARBA00023163"/>
    </source>
</evidence>
<dbReference type="InterPro" id="IPR000792">
    <property type="entry name" value="Tscrpt_reg_LuxR_C"/>
</dbReference>
<dbReference type="PANTHER" id="PTHR44688">
    <property type="entry name" value="DNA-BINDING TRANSCRIPTIONAL ACTIVATOR DEVR_DOSR"/>
    <property type="match status" value="1"/>
</dbReference>
<evidence type="ECO:0000313" key="5">
    <source>
        <dbReference type="EMBL" id="RFN59989.1"/>
    </source>
</evidence>
<organism evidence="5 6">
    <name type="scientific">Marixanthomonas ophiurae</name>
    <dbReference type="NCBI Taxonomy" id="387659"/>
    <lineage>
        <taxon>Bacteria</taxon>
        <taxon>Pseudomonadati</taxon>
        <taxon>Bacteroidota</taxon>
        <taxon>Flavobacteriia</taxon>
        <taxon>Flavobacteriales</taxon>
        <taxon>Flavobacteriaceae</taxon>
        <taxon>Marixanthomonas</taxon>
    </lineage>
</organism>
<dbReference type="SMART" id="SM00421">
    <property type="entry name" value="HTH_LUXR"/>
    <property type="match status" value="1"/>
</dbReference>
<evidence type="ECO:0000259" key="4">
    <source>
        <dbReference type="PROSITE" id="PS50043"/>
    </source>
</evidence>